<dbReference type="SUPFAM" id="SSF46894">
    <property type="entry name" value="C-terminal effector domain of the bipartite response regulators"/>
    <property type="match status" value="1"/>
</dbReference>
<accession>A0A923NJK5</accession>
<dbReference type="PANTHER" id="PTHR44688:SF16">
    <property type="entry name" value="DNA-BINDING TRANSCRIPTIONAL ACTIVATOR DEVR_DOSR"/>
    <property type="match status" value="1"/>
</dbReference>
<feature type="domain" description="HTH luxR-type" evidence="4">
    <location>
        <begin position="72"/>
        <end position="136"/>
    </location>
</feature>
<dbReference type="InterPro" id="IPR036388">
    <property type="entry name" value="WH-like_DNA-bd_sf"/>
</dbReference>
<dbReference type="AlphaFoldDB" id="A0A923NJK5"/>
<comment type="caution">
    <text evidence="5">The sequence shown here is derived from an EMBL/GenBank/DDBJ whole genome shotgun (WGS) entry which is preliminary data.</text>
</comment>
<gene>
    <name evidence="5" type="ORF">H9L42_07450</name>
</gene>
<keyword evidence="1" id="KW-0805">Transcription regulation</keyword>
<dbReference type="PRINTS" id="PR00038">
    <property type="entry name" value="HTHLUXR"/>
</dbReference>
<dbReference type="Pfam" id="PF00196">
    <property type="entry name" value="GerE"/>
    <property type="match status" value="1"/>
</dbReference>
<keyword evidence="6" id="KW-1185">Reference proteome</keyword>
<dbReference type="Gene3D" id="1.10.10.10">
    <property type="entry name" value="Winged helix-like DNA-binding domain superfamily/Winged helix DNA-binding domain"/>
    <property type="match status" value="1"/>
</dbReference>
<evidence type="ECO:0000313" key="6">
    <source>
        <dbReference type="Proteomes" id="UP000602647"/>
    </source>
</evidence>
<protein>
    <recommendedName>
        <fullName evidence="4">HTH luxR-type domain-containing protein</fullName>
    </recommendedName>
</protein>
<dbReference type="RefSeq" id="WP_187302768.1">
    <property type="nucleotide sequence ID" value="NZ_JACRYT010000006.1"/>
</dbReference>
<dbReference type="GO" id="GO:0006355">
    <property type="term" value="P:regulation of DNA-templated transcription"/>
    <property type="evidence" value="ECO:0007669"/>
    <property type="project" value="InterPro"/>
</dbReference>
<dbReference type="PANTHER" id="PTHR44688">
    <property type="entry name" value="DNA-BINDING TRANSCRIPTIONAL ACTIVATOR DEVR_DOSR"/>
    <property type="match status" value="1"/>
</dbReference>
<dbReference type="SMART" id="SM00421">
    <property type="entry name" value="HTH_LUXR"/>
    <property type="match status" value="1"/>
</dbReference>
<keyword evidence="3" id="KW-0804">Transcription</keyword>
<reference evidence="5" key="1">
    <citation type="submission" date="2020-08" db="EMBL/GenBank/DDBJ databases">
        <title>Genome public.</title>
        <authorList>
            <person name="Liu C."/>
            <person name="Sun Q."/>
        </authorList>
    </citation>
    <scope>NUCLEOTIDE SEQUENCE</scope>
    <source>
        <strain evidence="5">BX12</strain>
    </source>
</reference>
<evidence type="ECO:0000256" key="1">
    <source>
        <dbReference type="ARBA" id="ARBA00023015"/>
    </source>
</evidence>
<dbReference type="Proteomes" id="UP000602647">
    <property type="component" value="Unassembled WGS sequence"/>
</dbReference>
<dbReference type="PROSITE" id="PS00622">
    <property type="entry name" value="HTH_LUXR_1"/>
    <property type="match status" value="1"/>
</dbReference>
<keyword evidence="2" id="KW-0238">DNA-binding</keyword>
<evidence type="ECO:0000259" key="4">
    <source>
        <dbReference type="PROSITE" id="PS50043"/>
    </source>
</evidence>
<name>A0A923NJK5_9FIRM</name>
<proteinExistence type="predicted"/>
<dbReference type="EMBL" id="JACRYT010000006">
    <property type="protein sequence ID" value="MBC6679659.1"/>
    <property type="molecule type" value="Genomic_DNA"/>
</dbReference>
<evidence type="ECO:0000256" key="2">
    <source>
        <dbReference type="ARBA" id="ARBA00023125"/>
    </source>
</evidence>
<dbReference type="InterPro" id="IPR016032">
    <property type="entry name" value="Sig_transdc_resp-reg_C-effctor"/>
</dbReference>
<evidence type="ECO:0000313" key="5">
    <source>
        <dbReference type="EMBL" id="MBC6679659.1"/>
    </source>
</evidence>
<dbReference type="GO" id="GO:0003677">
    <property type="term" value="F:DNA binding"/>
    <property type="evidence" value="ECO:0007669"/>
    <property type="project" value="UniProtKB-KW"/>
</dbReference>
<organism evidence="5 6">
    <name type="scientific">Zhenpiania hominis</name>
    <dbReference type="NCBI Taxonomy" id="2763644"/>
    <lineage>
        <taxon>Bacteria</taxon>
        <taxon>Bacillati</taxon>
        <taxon>Bacillota</taxon>
        <taxon>Clostridia</taxon>
        <taxon>Peptostreptococcales</taxon>
        <taxon>Anaerovoracaceae</taxon>
        <taxon>Zhenpiania</taxon>
    </lineage>
</organism>
<dbReference type="InterPro" id="IPR000792">
    <property type="entry name" value="Tscrpt_reg_LuxR_C"/>
</dbReference>
<dbReference type="PROSITE" id="PS50043">
    <property type="entry name" value="HTH_LUXR_2"/>
    <property type="match status" value="1"/>
</dbReference>
<sequence>MFVPYDLHFGAQIVCAHEDTCLGLLTLFRSKDSHNFSDKEIFFLDSLKEHLSIRLFQDRKQQNTSPRKSISWFRETYCLTHREEEILELLLDGLENEQIAEKLCISENTLRCHIYNLYGKLNIQHRWQLHFLDREI</sequence>
<evidence type="ECO:0000256" key="3">
    <source>
        <dbReference type="ARBA" id="ARBA00023163"/>
    </source>
</evidence>